<keyword evidence="6 9" id="KW-1133">Transmembrane helix</keyword>
<dbReference type="Pfam" id="PF04290">
    <property type="entry name" value="DctQ"/>
    <property type="match status" value="1"/>
</dbReference>
<keyword evidence="4" id="KW-0997">Cell inner membrane</keyword>
<keyword evidence="12" id="KW-1185">Reference proteome</keyword>
<evidence type="ECO:0000256" key="5">
    <source>
        <dbReference type="ARBA" id="ARBA00022692"/>
    </source>
</evidence>
<dbReference type="InterPro" id="IPR055348">
    <property type="entry name" value="DctQ"/>
</dbReference>
<keyword evidence="2" id="KW-0813">Transport</keyword>
<evidence type="ECO:0000256" key="2">
    <source>
        <dbReference type="ARBA" id="ARBA00022448"/>
    </source>
</evidence>
<evidence type="ECO:0000256" key="1">
    <source>
        <dbReference type="ARBA" id="ARBA00004429"/>
    </source>
</evidence>
<keyword evidence="5 9" id="KW-0812">Transmembrane</keyword>
<name>A0ABS4KLX4_9FIRM</name>
<evidence type="ECO:0000256" key="8">
    <source>
        <dbReference type="ARBA" id="ARBA00038436"/>
    </source>
</evidence>
<gene>
    <name evidence="11" type="ORF">J2Z35_001942</name>
</gene>
<evidence type="ECO:0000313" key="11">
    <source>
        <dbReference type="EMBL" id="MBP2028141.1"/>
    </source>
</evidence>
<evidence type="ECO:0000256" key="4">
    <source>
        <dbReference type="ARBA" id="ARBA00022519"/>
    </source>
</evidence>
<feature type="transmembrane region" description="Helical" evidence="9">
    <location>
        <begin position="84"/>
        <end position="107"/>
    </location>
</feature>
<keyword evidence="7 9" id="KW-0472">Membrane</keyword>
<dbReference type="InterPro" id="IPR007387">
    <property type="entry name" value="TRAP_DctQ"/>
</dbReference>
<dbReference type="Proteomes" id="UP001314903">
    <property type="component" value="Unassembled WGS sequence"/>
</dbReference>
<dbReference type="EMBL" id="JAGGLI010000022">
    <property type="protein sequence ID" value="MBP2028141.1"/>
    <property type="molecule type" value="Genomic_DNA"/>
</dbReference>
<accession>A0ABS4KLX4</accession>
<comment type="similarity">
    <text evidence="8">Belongs to the TRAP transporter small permease family.</text>
</comment>
<keyword evidence="3" id="KW-1003">Cell membrane</keyword>
<evidence type="ECO:0000259" key="10">
    <source>
        <dbReference type="Pfam" id="PF04290"/>
    </source>
</evidence>
<evidence type="ECO:0000256" key="3">
    <source>
        <dbReference type="ARBA" id="ARBA00022475"/>
    </source>
</evidence>
<dbReference type="PANTHER" id="PTHR35011:SF5">
    <property type="entry name" value="SIALIC ACID TRAP TRANSPORTER SMALL PERMEASE PROTEIN SIAQ"/>
    <property type="match status" value="1"/>
</dbReference>
<evidence type="ECO:0000256" key="7">
    <source>
        <dbReference type="ARBA" id="ARBA00023136"/>
    </source>
</evidence>
<comment type="subcellular location">
    <subcellularLocation>
        <location evidence="1">Cell inner membrane</location>
        <topology evidence="1">Multi-pass membrane protein</topology>
    </subcellularLocation>
</comment>
<sequence length="165" mass="18583">MRIKNAITKVLDTLTVISFVLMICVVVLQVIGRTPLMPKPYHWTEEVTRMLFIFLISIGSISAVLHNEFVAVDLFISRLQGKALIIYNSFLHFVIAGFLLYLVPSGFKFMNLGARQLSPGLRVNMKYIYGLILVSIIGMGIAQVYMGVLNLMELKKKKERSISNG</sequence>
<organism evidence="11 12">
    <name type="scientific">Acetoanaerobium pronyense</name>
    <dbReference type="NCBI Taxonomy" id="1482736"/>
    <lineage>
        <taxon>Bacteria</taxon>
        <taxon>Bacillati</taxon>
        <taxon>Bacillota</taxon>
        <taxon>Clostridia</taxon>
        <taxon>Peptostreptococcales</taxon>
        <taxon>Filifactoraceae</taxon>
        <taxon>Acetoanaerobium</taxon>
    </lineage>
</organism>
<dbReference type="PANTHER" id="PTHR35011">
    <property type="entry name" value="2,3-DIKETO-L-GULONATE TRAP TRANSPORTER SMALL PERMEASE PROTEIN YIAM"/>
    <property type="match status" value="1"/>
</dbReference>
<comment type="caution">
    <text evidence="11">The sequence shown here is derived from an EMBL/GenBank/DDBJ whole genome shotgun (WGS) entry which is preliminary data.</text>
</comment>
<evidence type="ECO:0000256" key="9">
    <source>
        <dbReference type="SAM" id="Phobius"/>
    </source>
</evidence>
<protein>
    <submittedName>
        <fullName evidence="11">TRAP-type C4-dicarboxylate transport system permease small subunit</fullName>
    </submittedName>
</protein>
<feature type="transmembrane region" description="Helical" evidence="9">
    <location>
        <begin position="127"/>
        <end position="151"/>
    </location>
</feature>
<evidence type="ECO:0000256" key="6">
    <source>
        <dbReference type="ARBA" id="ARBA00022989"/>
    </source>
</evidence>
<feature type="transmembrane region" description="Helical" evidence="9">
    <location>
        <begin position="51"/>
        <end position="72"/>
    </location>
</feature>
<reference evidence="11 12" key="1">
    <citation type="submission" date="2021-03" db="EMBL/GenBank/DDBJ databases">
        <title>Genomic Encyclopedia of Type Strains, Phase IV (KMG-IV): sequencing the most valuable type-strain genomes for metagenomic binning, comparative biology and taxonomic classification.</title>
        <authorList>
            <person name="Goeker M."/>
        </authorList>
    </citation>
    <scope>NUCLEOTIDE SEQUENCE [LARGE SCALE GENOMIC DNA]</scope>
    <source>
        <strain evidence="11 12">DSM 27512</strain>
    </source>
</reference>
<feature type="transmembrane region" description="Helical" evidence="9">
    <location>
        <begin position="12"/>
        <end position="31"/>
    </location>
</feature>
<evidence type="ECO:0000313" key="12">
    <source>
        <dbReference type="Proteomes" id="UP001314903"/>
    </source>
</evidence>
<feature type="domain" description="Tripartite ATP-independent periplasmic transporters DctQ component" evidence="10">
    <location>
        <begin position="22"/>
        <end position="145"/>
    </location>
</feature>
<proteinExistence type="inferred from homology"/>